<evidence type="ECO:0000256" key="1">
    <source>
        <dbReference type="SAM" id="Phobius"/>
    </source>
</evidence>
<sequence>MSLIGASFHKSMSTAGSQSAMASSRSASERRSMTMASSQRAMASRQSDVSISVQDYSLERPRGSTPPVQSSFCAVFSDMRGSLWIVGGLVHTWEAFFGCLIAIASTLLCYFFEFQNDTSAVSTILGVVIVFPITALIGFAFSRREAALAAFSKLLGNLEALLGAACTWQKFQDGAWRRVSDGAASERALVACCRIAEKASRYCATPRGHRTRYVLSSYHSESETLNHLLYLRKSEVGSAIQACRRLVQQLKVDGLPGGEAHRLDQYLSIIACHFHQVAMLKEYRTPVGARALARISVVWHGIFAGPWYASLSARGGTGPALPVIYALALQLAFNALLQVAFGLEDPYARAGGRGLHDSVRVRGIADQSRAEMERTAREASLPWDADLGIVREEC</sequence>
<organism evidence="2 3">
    <name type="scientific">Pelagomonas calceolata</name>
    <dbReference type="NCBI Taxonomy" id="35677"/>
    <lineage>
        <taxon>Eukaryota</taxon>
        <taxon>Sar</taxon>
        <taxon>Stramenopiles</taxon>
        <taxon>Ochrophyta</taxon>
        <taxon>Pelagophyceae</taxon>
        <taxon>Pelagomonadales</taxon>
        <taxon>Pelagomonadaceae</taxon>
        <taxon>Pelagomonas</taxon>
    </lineage>
</organism>
<keyword evidence="3" id="KW-1185">Reference proteome</keyword>
<evidence type="ECO:0000313" key="3">
    <source>
        <dbReference type="Proteomes" id="UP000789595"/>
    </source>
</evidence>
<keyword evidence="1" id="KW-0472">Membrane</keyword>
<dbReference type="EMBL" id="CAKKNE010000001">
    <property type="protein sequence ID" value="CAH0365696.1"/>
    <property type="molecule type" value="Genomic_DNA"/>
</dbReference>
<feature type="transmembrane region" description="Helical" evidence="1">
    <location>
        <begin position="95"/>
        <end position="114"/>
    </location>
</feature>
<name>A0A8J2WXN0_9STRA</name>
<proteinExistence type="predicted"/>
<dbReference type="AlphaFoldDB" id="A0A8J2WXN0"/>
<dbReference type="PANTHER" id="PTHR36970">
    <property type="entry name" value="UNNAMED PRODUCT"/>
    <property type="match status" value="1"/>
</dbReference>
<dbReference type="PANTHER" id="PTHR36970:SF1">
    <property type="entry name" value="BESTROPHIN HOMOLOG"/>
    <property type="match status" value="1"/>
</dbReference>
<accession>A0A8J2WXN0</accession>
<keyword evidence="1" id="KW-0812">Transmembrane</keyword>
<dbReference type="Proteomes" id="UP000789595">
    <property type="component" value="Unassembled WGS sequence"/>
</dbReference>
<protein>
    <submittedName>
        <fullName evidence="2">Uncharacterized protein</fullName>
    </submittedName>
</protein>
<keyword evidence="1" id="KW-1133">Transmembrane helix</keyword>
<gene>
    <name evidence="2" type="ORF">PECAL_1P21460</name>
</gene>
<reference evidence="2" key="1">
    <citation type="submission" date="2021-11" db="EMBL/GenBank/DDBJ databases">
        <authorList>
            <consortium name="Genoscope - CEA"/>
            <person name="William W."/>
        </authorList>
    </citation>
    <scope>NUCLEOTIDE SEQUENCE</scope>
</reference>
<comment type="caution">
    <text evidence="2">The sequence shown here is derived from an EMBL/GenBank/DDBJ whole genome shotgun (WGS) entry which is preliminary data.</text>
</comment>
<dbReference type="OrthoDB" id="536576at2759"/>
<feature type="transmembrane region" description="Helical" evidence="1">
    <location>
        <begin position="120"/>
        <end position="141"/>
    </location>
</feature>
<evidence type="ECO:0000313" key="2">
    <source>
        <dbReference type="EMBL" id="CAH0365696.1"/>
    </source>
</evidence>